<evidence type="ECO:0000256" key="1">
    <source>
        <dbReference type="ARBA" id="ARBA00022485"/>
    </source>
</evidence>
<dbReference type="PROSITE" id="PS51379">
    <property type="entry name" value="4FE4S_FER_2"/>
    <property type="match status" value="2"/>
</dbReference>
<dbReference type="AlphaFoldDB" id="A0A7D3XW40"/>
<keyword evidence="5" id="KW-0175">Coiled coil</keyword>
<evidence type="ECO:0000256" key="3">
    <source>
        <dbReference type="ARBA" id="ARBA00023004"/>
    </source>
</evidence>
<evidence type="ECO:0000256" key="2">
    <source>
        <dbReference type="ARBA" id="ARBA00022723"/>
    </source>
</evidence>
<proteinExistence type="predicted"/>
<dbReference type="PROSITE" id="PS00198">
    <property type="entry name" value="4FE4S_FER_1"/>
    <property type="match status" value="2"/>
</dbReference>
<keyword evidence="2" id="KW-0479">Metal-binding</keyword>
<dbReference type="InterPro" id="IPR017896">
    <property type="entry name" value="4Fe4S_Fe-S-bd"/>
</dbReference>
<evidence type="ECO:0000256" key="4">
    <source>
        <dbReference type="ARBA" id="ARBA00023014"/>
    </source>
</evidence>
<dbReference type="Proteomes" id="UP000500961">
    <property type="component" value="Chromosome"/>
</dbReference>
<dbReference type="SUPFAM" id="SSF53920">
    <property type="entry name" value="Fe-only hydrogenase"/>
    <property type="match status" value="1"/>
</dbReference>
<evidence type="ECO:0000259" key="7">
    <source>
        <dbReference type="PROSITE" id="PS51656"/>
    </source>
</evidence>
<reference evidence="8 9" key="1">
    <citation type="submission" date="2019-07" db="EMBL/GenBank/DDBJ databases">
        <title>Thalassofilum flectens gen. nov., sp. nov., a novel moderate thermophilic anaerobe from a shallow sea hot spring in Kunashir Island (Russia), representing a new family in the order Bacteroidales, and proposal of Thalassofilacea fam. nov.</title>
        <authorList>
            <person name="Kochetkova T.V."/>
            <person name="Podosokorskaya O.A."/>
            <person name="Novikov A."/>
            <person name="Elcheninov A.G."/>
            <person name="Toshchakov S.V."/>
            <person name="Kublanov I.V."/>
        </authorList>
    </citation>
    <scope>NUCLEOTIDE SEQUENCE [LARGE SCALE GENOMIC DNA]</scope>
    <source>
        <strain evidence="8 9">38-H</strain>
    </source>
</reference>
<keyword evidence="4" id="KW-0411">Iron-sulfur</keyword>
<gene>
    <name evidence="8" type="ORF">FHG85_08350</name>
</gene>
<dbReference type="Gene3D" id="3.30.450.20">
    <property type="entry name" value="PAS domain"/>
    <property type="match status" value="1"/>
</dbReference>
<dbReference type="GO" id="GO:0051539">
    <property type="term" value="F:4 iron, 4 sulfur cluster binding"/>
    <property type="evidence" value="ECO:0007669"/>
    <property type="project" value="UniProtKB-KW"/>
</dbReference>
<dbReference type="Gene3D" id="3.40.50.1780">
    <property type="match status" value="1"/>
</dbReference>
<feature type="coiled-coil region" evidence="5">
    <location>
        <begin position="417"/>
        <end position="458"/>
    </location>
</feature>
<dbReference type="Pfam" id="PF04060">
    <property type="entry name" value="FeS"/>
    <property type="match status" value="1"/>
</dbReference>
<dbReference type="InterPro" id="IPR004108">
    <property type="entry name" value="Fe_hydrogenase_lsu_C"/>
</dbReference>
<dbReference type="GO" id="GO:0046872">
    <property type="term" value="F:metal ion binding"/>
    <property type="evidence" value="ECO:0007669"/>
    <property type="project" value="UniProtKB-KW"/>
</dbReference>
<dbReference type="InterPro" id="IPR007202">
    <property type="entry name" value="4Fe-4S_dom"/>
</dbReference>
<evidence type="ECO:0000259" key="6">
    <source>
        <dbReference type="PROSITE" id="PS51379"/>
    </source>
</evidence>
<dbReference type="Gene3D" id="3.30.70.20">
    <property type="match status" value="1"/>
</dbReference>
<dbReference type="RefSeq" id="WP_173074863.1">
    <property type="nucleotide sequence ID" value="NZ_CP041345.1"/>
</dbReference>
<dbReference type="KEGG" id="ttz:FHG85_08350"/>
<organism evidence="8 9">
    <name type="scientific">Tenuifilum thalassicum</name>
    <dbReference type="NCBI Taxonomy" id="2590900"/>
    <lineage>
        <taxon>Bacteria</taxon>
        <taxon>Pseudomonadati</taxon>
        <taxon>Bacteroidota</taxon>
        <taxon>Bacteroidia</taxon>
        <taxon>Bacteroidales</taxon>
        <taxon>Tenuifilaceae</taxon>
        <taxon>Tenuifilum</taxon>
    </lineage>
</organism>
<feature type="domain" description="4Fe-4S ferredoxin-type" evidence="6">
    <location>
        <begin position="3"/>
        <end position="32"/>
    </location>
</feature>
<keyword evidence="3" id="KW-0408">Iron</keyword>
<dbReference type="InterPro" id="IPR017900">
    <property type="entry name" value="4Fe4S_Fe_S_CS"/>
</dbReference>
<keyword evidence="1" id="KW-0004">4Fe-4S</keyword>
<dbReference type="Pfam" id="PF14697">
    <property type="entry name" value="Fer4_21"/>
    <property type="match status" value="1"/>
</dbReference>
<dbReference type="InterPro" id="IPR050340">
    <property type="entry name" value="Cytosolic_Fe-S_CAF"/>
</dbReference>
<evidence type="ECO:0000313" key="9">
    <source>
        <dbReference type="Proteomes" id="UP000500961"/>
    </source>
</evidence>
<evidence type="ECO:0000313" key="8">
    <source>
        <dbReference type="EMBL" id="QKG80271.1"/>
    </source>
</evidence>
<accession>A0A7D3XW40</accession>
<dbReference type="Gene3D" id="1.10.15.40">
    <property type="entry name" value="Electron transport complex subunit B, putative Fe-S cluster"/>
    <property type="match status" value="1"/>
</dbReference>
<keyword evidence="9" id="KW-1185">Reference proteome</keyword>
<protein>
    <submittedName>
        <fullName evidence="8">4Fe-4S dicluster domain-containing protein</fullName>
    </submittedName>
</protein>
<dbReference type="SUPFAM" id="SSF54862">
    <property type="entry name" value="4Fe-4S ferredoxins"/>
    <property type="match status" value="1"/>
</dbReference>
<feature type="domain" description="4Fe-4S" evidence="7">
    <location>
        <begin position="365"/>
        <end position="429"/>
    </location>
</feature>
<name>A0A7D3XW40_9BACT</name>
<sequence length="624" mass="70297">MSQLFKIDEKTCINCYACVRVCPVKAIEVKAGQNFARIIEDRCVGCGSCLNICPVNAISYKSSKKEVLKLLKSDAPVAAICSPSISGEFADITDYRKFVQMIKQLGFTYVCEVTFGVDLVAQEYKKLFDNFKGKYFITSMCPVVVSMVEKYHPEIAENLAPIISPSIATAMAVRKEYGSDVKVVHIGPCIQSKEEIKLYDDERRIDENLTFVELRELFDEFNIKESNLEYSEFDEPIGYKGSLFPIGRGILQAVNISEDLLTGTVISTNGPNNTLQALEQFETSIDLINRHFNLFYCEGCLMGPGTSRGGKKFIRRTMVVNYANKRLKSFDRKKWEEHINKNSNNDYSRSFKIDDQRLAKPSEKKLEEVLKAIDKEFVARDSGCEACGYSSCYDFASAVASGLAHTDMCLNFSLKKRQEYIKTLQATNEKLAKTQEALKESEKKARHEQEAAREATETITTMLKKLPSAVVLIDKKLRIIQSNQSFIDLLGDDALEINEIIPGLVGADLKTLLPYNIHNIFSSVLQNNTDILNRDVMYKDNLLNISVFTIKPNSIVGAVIRDMYAPEVQKEEVIKRITEVIDKNLAMVQNIGFLLGEGAAETEKMLNSIIKTYREGRSSNENNK</sequence>
<dbReference type="EMBL" id="CP041345">
    <property type="protein sequence ID" value="QKG80271.1"/>
    <property type="molecule type" value="Genomic_DNA"/>
</dbReference>
<dbReference type="PANTHER" id="PTHR11615">
    <property type="entry name" value="NITRATE, FORMATE, IRON DEHYDROGENASE"/>
    <property type="match status" value="1"/>
</dbReference>
<feature type="domain" description="4Fe-4S ferredoxin-type" evidence="6">
    <location>
        <begin position="34"/>
        <end position="63"/>
    </location>
</feature>
<dbReference type="PROSITE" id="PS51656">
    <property type="entry name" value="4FE4S"/>
    <property type="match status" value="1"/>
</dbReference>
<dbReference type="InterPro" id="IPR009016">
    <property type="entry name" value="Fe_hydrogenase"/>
</dbReference>
<evidence type="ECO:0000256" key="5">
    <source>
        <dbReference type="SAM" id="Coils"/>
    </source>
</evidence>
<dbReference type="Pfam" id="PF02906">
    <property type="entry name" value="Fe_hyd_lg_C"/>
    <property type="match status" value="1"/>
</dbReference>